<dbReference type="InterPro" id="IPR043127">
    <property type="entry name" value="Sec-1-like_dom3a"/>
</dbReference>
<proteinExistence type="inferred from homology"/>
<evidence type="ECO:0000313" key="2">
    <source>
        <dbReference type="EMBL" id="KAK8837693.1"/>
    </source>
</evidence>
<dbReference type="Gene3D" id="3.40.50.1910">
    <property type="match status" value="1"/>
</dbReference>
<evidence type="ECO:0000256" key="1">
    <source>
        <dbReference type="ARBA" id="ARBA00009884"/>
    </source>
</evidence>
<protein>
    <submittedName>
        <fullName evidence="2">Syntaxin-binding protein 1</fullName>
    </submittedName>
</protein>
<reference evidence="2 3" key="1">
    <citation type="submission" date="2024-04" db="EMBL/GenBank/DDBJ databases">
        <title>Tritrichomonas musculus Genome.</title>
        <authorList>
            <person name="Alves-Ferreira E."/>
            <person name="Grigg M."/>
            <person name="Lorenzi H."/>
            <person name="Galac M."/>
        </authorList>
    </citation>
    <scope>NUCLEOTIDE SEQUENCE [LARGE SCALE GENOMIC DNA]</scope>
    <source>
        <strain evidence="2 3">EAF2021</strain>
    </source>
</reference>
<dbReference type="Pfam" id="PF00995">
    <property type="entry name" value="Sec1"/>
    <property type="match status" value="1"/>
</dbReference>
<dbReference type="InterPro" id="IPR027482">
    <property type="entry name" value="Sec1-like_dom2"/>
</dbReference>
<comment type="caution">
    <text evidence="2">The sequence shown here is derived from an EMBL/GenBank/DDBJ whole genome shotgun (WGS) entry which is preliminary data.</text>
</comment>
<accession>A0ABR2GVK7</accession>
<organism evidence="2 3">
    <name type="scientific">Tritrichomonas musculus</name>
    <dbReference type="NCBI Taxonomy" id="1915356"/>
    <lineage>
        <taxon>Eukaryota</taxon>
        <taxon>Metamonada</taxon>
        <taxon>Parabasalia</taxon>
        <taxon>Tritrichomonadida</taxon>
        <taxon>Tritrichomonadidae</taxon>
        <taxon>Tritrichomonas</taxon>
    </lineage>
</organism>
<dbReference type="PANTHER" id="PTHR11679">
    <property type="entry name" value="VESICLE PROTEIN SORTING-ASSOCIATED"/>
    <property type="match status" value="1"/>
</dbReference>
<dbReference type="InterPro" id="IPR001619">
    <property type="entry name" value="Sec1-like"/>
</dbReference>
<dbReference type="Gene3D" id="3.90.830.10">
    <property type="entry name" value="Syntaxin Binding Protein 1, Chain A, domain 2"/>
    <property type="match status" value="1"/>
</dbReference>
<dbReference type="InterPro" id="IPR036045">
    <property type="entry name" value="Sec1-like_sf"/>
</dbReference>
<comment type="similarity">
    <text evidence="1">Belongs to the STXBP/unc-18/SEC1 family.</text>
</comment>
<dbReference type="Gene3D" id="3.40.50.2060">
    <property type="match status" value="1"/>
</dbReference>
<dbReference type="PIRSF" id="PIRSF005715">
    <property type="entry name" value="VPS45_Sec1"/>
    <property type="match status" value="1"/>
</dbReference>
<dbReference type="EMBL" id="JAPFFF010000058">
    <property type="protein sequence ID" value="KAK8837693.1"/>
    <property type="molecule type" value="Genomic_DNA"/>
</dbReference>
<dbReference type="InterPro" id="IPR043154">
    <property type="entry name" value="Sec-1-like_dom1"/>
</dbReference>
<keyword evidence="3" id="KW-1185">Reference proteome</keyword>
<evidence type="ECO:0000313" key="3">
    <source>
        <dbReference type="Proteomes" id="UP001470230"/>
    </source>
</evidence>
<sequence length="548" mass="63145">MNKNNDIRESARATLQQAFTDIKSRYRSTKFILVLDDTIVQIISSIFDMSELMKNNIVLVERYSLKRRPLQHYHAIYLFGPDVDIQNFIDDWTEPMYSAPHVLFTFAANENILNTLQSNPHVVDHILTFKFLYIHFRPLDPLTFCVDCPNTLNSMYSPSPKDSLGKTDSFIVQGLLSFFFTIRTKPHVAYSKNSPPCESLAHQFTGTLEHTIETLPQDIASSFTQNNTLLVIIPRGDDPVAPLLHQFTFEAMVYEYYDVVNSIYTINPKDSHAFLSLDYYYDETYKEIRYVHYERLIDTVRARAQPFLDLQAKQREGNVTEKKEANRKIAQNRKQYDQCISEFQVSLEIVDRKVTRAVMDSSEYEQNMASGWKDRDTKFKPSKVELSQMLSRNDLSETDKMRILAIYSMVGNSLSPSDIQRTLQSAGISESNRDTALNASLVNDKVERKNKYDKEQYTTSKYIPYISEVTSNAIDNKLPSKYFDLPSPLGKYSNIVIFVMGGVSCMELREVNEIRTKIRAVKVYVGSTGLLTPQEYLKQIGELRTNPQ</sequence>
<name>A0ABR2GVK7_9EUKA</name>
<dbReference type="Proteomes" id="UP001470230">
    <property type="component" value="Unassembled WGS sequence"/>
</dbReference>
<gene>
    <name evidence="2" type="ORF">M9Y10_036228</name>
</gene>
<dbReference type="SUPFAM" id="SSF56815">
    <property type="entry name" value="Sec1/munc18-like (SM) proteins"/>
    <property type="match status" value="1"/>
</dbReference>
<dbReference type="Gene3D" id="1.25.40.60">
    <property type="match status" value="1"/>
</dbReference>